<dbReference type="RefSeq" id="WP_189984632.1">
    <property type="nucleotide sequence ID" value="NZ_BNBF01000017.1"/>
</dbReference>
<organism evidence="1 2">
    <name type="scientific">Streptomyces capoamus</name>
    <dbReference type="NCBI Taxonomy" id="68183"/>
    <lineage>
        <taxon>Bacteria</taxon>
        <taxon>Bacillati</taxon>
        <taxon>Actinomycetota</taxon>
        <taxon>Actinomycetes</taxon>
        <taxon>Kitasatosporales</taxon>
        <taxon>Streptomycetaceae</taxon>
        <taxon>Streptomyces</taxon>
    </lineage>
</organism>
<gene>
    <name evidence="1" type="ORF">GCM10018980_52010</name>
</gene>
<proteinExistence type="predicted"/>
<dbReference type="Proteomes" id="UP000619355">
    <property type="component" value="Unassembled WGS sequence"/>
</dbReference>
<name>A0A919EZF3_9ACTN</name>
<evidence type="ECO:0000313" key="2">
    <source>
        <dbReference type="Proteomes" id="UP000619355"/>
    </source>
</evidence>
<keyword evidence="2" id="KW-1185">Reference proteome</keyword>
<reference evidence="2" key="1">
    <citation type="journal article" date="2019" name="Int. J. Syst. Evol. Microbiol.">
        <title>The Global Catalogue of Microorganisms (GCM) 10K type strain sequencing project: providing services to taxonomists for standard genome sequencing and annotation.</title>
        <authorList>
            <consortium name="The Broad Institute Genomics Platform"/>
            <consortium name="The Broad Institute Genome Sequencing Center for Infectious Disease"/>
            <person name="Wu L."/>
            <person name="Ma J."/>
        </authorList>
    </citation>
    <scope>NUCLEOTIDE SEQUENCE [LARGE SCALE GENOMIC DNA]</scope>
    <source>
        <strain evidence="2">JCM 4253</strain>
    </source>
</reference>
<protein>
    <submittedName>
        <fullName evidence="1">Uncharacterized protein</fullName>
    </submittedName>
</protein>
<dbReference type="AlphaFoldDB" id="A0A919EZF3"/>
<evidence type="ECO:0000313" key="1">
    <source>
        <dbReference type="EMBL" id="GHG62231.1"/>
    </source>
</evidence>
<sequence length="71" mass="7683">MTGPEHYLEGDRLMKRASTMIEGSEGRARTATEAHAHYTAALVACLATSQLPEYVAWDQAIKDTSTTGDTP</sequence>
<accession>A0A919EZF3</accession>
<dbReference type="EMBL" id="BNBF01000017">
    <property type="protein sequence ID" value="GHG62231.1"/>
    <property type="molecule type" value="Genomic_DNA"/>
</dbReference>
<comment type="caution">
    <text evidence="1">The sequence shown here is derived from an EMBL/GenBank/DDBJ whole genome shotgun (WGS) entry which is preliminary data.</text>
</comment>